<dbReference type="InterPro" id="IPR003594">
    <property type="entry name" value="HATPase_dom"/>
</dbReference>
<dbReference type="AlphaFoldDB" id="A0A1X1USF8"/>
<proteinExistence type="predicted"/>
<evidence type="ECO:0000313" key="4">
    <source>
        <dbReference type="EMBL" id="ORV59773.1"/>
    </source>
</evidence>
<dbReference type="RefSeq" id="WP_085197796.1">
    <property type="nucleotide sequence ID" value="NZ_JACKVI010000014.1"/>
</dbReference>
<protein>
    <recommendedName>
        <fullName evidence="6">Anti-sigma regulatory factor</fullName>
    </recommendedName>
</protein>
<keyword evidence="1" id="KW-0723">Serine/threonine-protein kinase</keyword>
<accession>A0A1X1USF8</accession>
<dbReference type="OrthoDB" id="4088450at2"/>
<dbReference type="NCBIfam" id="NF041045">
    <property type="entry name" value="RsbA_anti_sig"/>
    <property type="match status" value="1"/>
</dbReference>
<comment type="caution">
    <text evidence="4">The sequence shown here is derived from an EMBL/GenBank/DDBJ whole genome shotgun (WGS) entry which is preliminary data.</text>
</comment>
<feature type="domain" description="Histidine kinase/HSP90-like ATPase" evidence="2">
    <location>
        <begin position="199"/>
        <end position="310"/>
    </location>
</feature>
<dbReference type="InterPro" id="IPR050267">
    <property type="entry name" value="Anti-sigma-factor_SerPK"/>
</dbReference>
<dbReference type="Gene3D" id="3.30.565.10">
    <property type="entry name" value="Histidine kinase-like ATPase, C-terminal domain"/>
    <property type="match status" value="1"/>
</dbReference>
<gene>
    <name evidence="4" type="ORF">AWC06_16835</name>
</gene>
<dbReference type="PANTHER" id="PTHR35526:SF3">
    <property type="entry name" value="ANTI-SIGMA-F FACTOR RSBW"/>
    <property type="match status" value="1"/>
</dbReference>
<dbReference type="InterPro" id="IPR047718">
    <property type="entry name" value="RsbA-like_anti_sig"/>
</dbReference>
<name>A0A1X1USF8_9MYCO</name>
<evidence type="ECO:0000313" key="5">
    <source>
        <dbReference type="Proteomes" id="UP000194000"/>
    </source>
</evidence>
<sequence>MSITVHPHRRSYGGSHDHSALLYHSEGEYIDSLTRFISEGLDRAQPVFVAIPGDKLALLRDALGDAATHVTMTDITEMGRNPGRILAAELGFVERHRPRHVRIVGEPVWPGRTAVEYPACVQHEALVNIAFAGCNATVLCPYDASRLGDSVLADVRVTHPLIWQRGSQQHSREYALDAALDQGNQPLPTNPAAVTYTVSRPDDLAGARSRTGRYGRLLGMSAEKIADLKLVATELATNSLDHAGAACRLAFWYQAGHVVCEARDIGRWTDPLAGRRPPAAAGSGPYGLFVVNAIADLLRTHTTPSGTTIHAYLRLDHVPAQAN</sequence>
<keyword evidence="1" id="KW-0808">Transferase</keyword>
<organism evidence="4 5">
    <name type="scientific">Mycobacterium fragae</name>
    <dbReference type="NCBI Taxonomy" id="1260918"/>
    <lineage>
        <taxon>Bacteria</taxon>
        <taxon>Bacillati</taxon>
        <taxon>Actinomycetota</taxon>
        <taxon>Actinomycetes</taxon>
        <taxon>Mycobacteriales</taxon>
        <taxon>Mycobacteriaceae</taxon>
        <taxon>Mycobacterium</taxon>
    </lineage>
</organism>
<dbReference type="InterPro" id="IPR025847">
    <property type="entry name" value="MEDS_domain"/>
</dbReference>
<dbReference type="STRING" id="1260918.AWC06_16835"/>
<dbReference type="Pfam" id="PF14417">
    <property type="entry name" value="MEDS"/>
    <property type="match status" value="1"/>
</dbReference>
<evidence type="ECO:0000259" key="2">
    <source>
        <dbReference type="Pfam" id="PF13581"/>
    </source>
</evidence>
<evidence type="ECO:0000256" key="1">
    <source>
        <dbReference type="ARBA" id="ARBA00022527"/>
    </source>
</evidence>
<dbReference type="InterPro" id="IPR036890">
    <property type="entry name" value="HATPase_C_sf"/>
</dbReference>
<dbReference type="GO" id="GO:0004674">
    <property type="term" value="F:protein serine/threonine kinase activity"/>
    <property type="evidence" value="ECO:0007669"/>
    <property type="project" value="UniProtKB-KW"/>
</dbReference>
<dbReference type="Proteomes" id="UP000194000">
    <property type="component" value="Unassembled WGS sequence"/>
</dbReference>
<dbReference type="Pfam" id="PF13581">
    <property type="entry name" value="HATPase_c_2"/>
    <property type="match status" value="1"/>
</dbReference>
<keyword evidence="5" id="KW-1185">Reference proteome</keyword>
<evidence type="ECO:0008006" key="6">
    <source>
        <dbReference type="Google" id="ProtNLM"/>
    </source>
</evidence>
<reference evidence="4 5" key="1">
    <citation type="submission" date="2016-01" db="EMBL/GenBank/DDBJ databases">
        <title>The new phylogeny of the genus Mycobacterium.</title>
        <authorList>
            <person name="Tarcisio F."/>
            <person name="Conor M."/>
            <person name="Antonella G."/>
            <person name="Elisabetta G."/>
            <person name="Giulia F.S."/>
            <person name="Sara T."/>
            <person name="Anna F."/>
            <person name="Clotilde B."/>
            <person name="Roberto B."/>
            <person name="Veronica D.S."/>
            <person name="Fabio R."/>
            <person name="Monica P."/>
            <person name="Olivier J."/>
            <person name="Enrico T."/>
            <person name="Nicola S."/>
        </authorList>
    </citation>
    <scope>NUCLEOTIDE SEQUENCE [LARGE SCALE GENOMIC DNA]</scope>
    <source>
        <strain evidence="4 5">DSM 45731</strain>
    </source>
</reference>
<evidence type="ECO:0000259" key="3">
    <source>
        <dbReference type="Pfam" id="PF14417"/>
    </source>
</evidence>
<dbReference type="EMBL" id="LQOW01000024">
    <property type="protein sequence ID" value="ORV59773.1"/>
    <property type="molecule type" value="Genomic_DNA"/>
</dbReference>
<keyword evidence="1" id="KW-0418">Kinase</keyword>
<dbReference type="CDD" id="cd16936">
    <property type="entry name" value="HATPase_RsbW-like"/>
    <property type="match status" value="1"/>
</dbReference>
<dbReference type="SUPFAM" id="SSF55874">
    <property type="entry name" value="ATPase domain of HSP90 chaperone/DNA topoisomerase II/histidine kinase"/>
    <property type="match status" value="1"/>
</dbReference>
<dbReference type="PANTHER" id="PTHR35526">
    <property type="entry name" value="ANTI-SIGMA-F FACTOR RSBW-RELATED"/>
    <property type="match status" value="1"/>
</dbReference>
<feature type="domain" description="MEDS" evidence="3">
    <location>
        <begin position="17"/>
        <end position="160"/>
    </location>
</feature>